<dbReference type="OrthoDB" id="1724272at2"/>
<name>A0A5K7Z3T5_9BACT</name>
<gene>
    <name evidence="1" type="ORF">DSCW_28020</name>
</gene>
<dbReference type="EMBL" id="AP021875">
    <property type="protein sequence ID" value="BBO75385.1"/>
    <property type="molecule type" value="Genomic_DNA"/>
</dbReference>
<dbReference type="KEGG" id="dwd:DSCW_28020"/>
<accession>A0A5K7Z3T5</accession>
<dbReference type="InterPro" id="IPR007523">
    <property type="entry name" value="NDUFAF3/AAMDC"/>
</dbReference>
<organism evidence="1 2">
    <name type="scientific">Desulfosarcina widdelii</name>
    <dbReference type="NCBI Taxonomy" id="947919"/>
    <lineage>
        <taxon>Bacteria</taxon>
        <taxon>Pseudomonadati</taxon>
        <taxon>Thermodesulfobacteriota</taxon>
        <taxon>Desulfobacteria</taxon>
        <taxon>Desulfobacterales</taxon>
        <taxon>Desulfosarcinaceae</taxon>
        <taxon>Desulfosarcina</taxon>
    </lineage>
</organism>
<dbReference type="SUPFAM" id="SSF64076">
    <property type="entry name" value="MTH938-like"/>
    <property type="match status" value="1"/>
</dbReference>
<reference evidence="1 2" key="1">
    <citation type="submission" date="2019-11" db="EMBL/GenBank/DDBJ databases">
        <title>Comparative genomics of hydrocarbon-degrading Desulfosarcina strains.</title>
        <authorList>
            <person name="Watanabe M."/>
            <person name="Kojima H."/>
            <person name="Fukui M."/>
        </authorList>
    </citation>
    <scope>NUCLEOTIDE SEQUENCE [LARGE SCALE GENOMIC DNA]</scope>
    <source>
        <strain evidence="1 2">PP31</strain>
    </source>
</reference>
<dbReference type="PANTHER" id="PTHR15811:SF5">
    <property type="entry name" value="MTH938 DOMAIN-CONTAINING PROTEIN"/>
    <property type="match status" value="1"/>
</dbReference>
<sequence>MIESTAFGVMTIDGRTYTSDLIIFPDGRVQDGWWRKRGHVLSVEDILVLVDAAPKVIVAGTGTSGRMRPEAGLVDFLEERDILLIAEANPRAVETYNRKIASGLETGACFHLTC</sequence>
<keyword evidence="2" id="KW-1185">Reference proteome</keyword>
<dbReference type="AlphaFoldDB" id="A0A5K7Z3T5"/>
<dbReference type="RefSeq" id="WP_155304313.1">
    <property type="nucleotide sequence ID" value="NZ_AP021875.1"/>
</dbReference>
<dbReference type="InterPro" id="IPR036748">
    <property type="entry name" value="MTH938-like_sf"/>
</dbReference>
<protein>
    <submittedName>
        <fullName evidence="1">Uncharacterized protein</fullName>
    </submittedName>
</protein>
<evidence type="ECO:0000313" key="1">
    <source>
        <dbReference type="EMBL" id="BBO75385.1"/>
    </source>
</evidence>
<dbReference type="GO" id="GO:0005737">
    <property type="term" value="C:cytoplasm"/>
    <property type="evidence" value="ECO:0007669"/>
    <property type="project" value="TreeGrafter"/>
</dbReference>
<proteinExistence type="predicted"/>
<evidence type="ECO:0000313" key="2">
    <source>
        <dbReference type="Proteomes" id="UP000427769"/>
    </source>
</evidence>
<dbReference type="Pfam" id="PF04430">
    <property type="entry name" value="DUF498"/>
    <property type="match status" value="1"/>
</dbReference>
<dbReference type="PANTHER" id="PTHR15811">
    <property type="entry name" value="MTH938 DOMAIN-CONTAINING PROTEIN"/>
    <property type="match status" value="1"/>
</dbReference>
<dbReference type="Proteomes" id="UP000427769">
    <property type="component" value="Chromosome"/>
</dbReference>
<dbReference type="Gene3D" id="3.40.1230.10">
    <property type="entry name" value="MTH938-like"/>
    <property type="match status" value="1"/>
</dbReference>